<evidence type="ECO:0000313" key="10">
    <source>
        <dbReference type="Proteomes" id="UP000000370"/>
    </source>
</evidence>
<dbReference type="RefSeq" id="WP_012199144.1">
    <property type="nucleotide sequence ID" value="NC_010001.1"/>
</dbReference>
<dbReference type="AlphaFoldDB" id="A9KMQ3"/>
<protein>
    <submittedName>
        <fullName evidence="9">Binding-protein-dependent transport systems inner membrane component</fullName>
    </submittedName>
</protein>
<dbReference type="GO" id="GO:0005886">
    <property type="term" value="C:plasma membrane"/>
    <property type="evidence" value="ECO:0007669"/>
    <property type="project" value="UniProtKB-SubCell"/>
</dbReference>
<name>A9KMQ3_LACP7</name>
<comment type="subcellular location">
    <subcellularLocation>
        <location evidence="1">Cell membrane</location>
        <topology evidence="1">Multi-pass membrane protein</topology>
    </subcellularLocation>
</comment>
<evidence type="ECO:0000313" key="9">
    <source>
        <dbReference type="EMBL" id="ABX41498.1"/>
    </source>
</evidence>
<dbReference type="SUPFAM" id="SSF161098">
    <property type="entry name" value="MetI-like"/>
    <property type="match status" value="1"/>
</dbReference>
<feature type="transmembrane region" description="Helical" evidence="7">
    <location>
        <begin position="12"/>
        <end position="33"/>
    </location>
</feature>
<dbReference type="PANTHER" id="PTHR43744">
    <property type="entry name" value="ABC TRANSPORTER PERMEASE PROTEIN MG189-RELATED-RELATED"/>
    <property type="match status" value="1"/>
</dbReference>
<keyword evidence="6 7" id="KW-0472">Membrane</keyword>
<dbReference type="PROSITE" id="PS50928">
    <property type="entry name" value="ABC_TM1"/>
    <property type="match status" value="1"/>
</dbReference>
<accession>A9KMQ3</accession>
<feature type="transmembrane region" description="Helical" evidence="7">
    <location>
        <begin position="110"/>
        <end position="130"/>
    </location>
</feature>
<feature type="transmembrane region" description="Helical" evidence="7">
    <location>
        <begin position="79"/>
        <end position="98"/>
    </location>
</feature>
<dbReference type="PANTHER" id="PTHR43744:SF9">
    <property type="entry name" value="POLYGALACTURONAN_RHAMNOGALACTURONAN TRANSPORT SYSTEM PERMEASE PROTEIN YTCP"/>
    <property type="match status" value="1"/>
</dbReference>
<dbReference type="Gene3D" id="1.10.3720.10">
    <property type="entry name" value="MetI-like"/>
    <property type="match status" value="1"/>
</dbReference>
<evidence type="ECO:0000256" key="5">
    <source>
        <dbReference type="ARBA" id="ARBA00022989"/>
    </source>
</evidence>
<evidence type="ECO:0000259" key="8">
    <source>
        <dbReference type="PROSITE" id="PS50928"/>
    </source>
</evidence>
<keyword evidence="10" id="KW-1185">Reference proteome</keyword>
<feature type="transmembrane region" description="Helical" evidence="7">
    <location>
        <begin position="183"/>
        <end position="208"/>
    </location>
</feature>
<dbReference type="EMBL" id="CP000885">
    <property type="protein sequence ID" value="ABX41498.1"/>
    <property type="molecule type" value="Genomic_DNA"/>
</dbReference>
<dbReference type="Proteomes" id="UP000000370">
    <property type="component" value="Chromosome"/>
</dbReference>
<dbReference type="eggNOG" id="COG0395">
    <property type="taxonomic scope" value="Bacteria"/>
</dbReference>
<feature type="transmembrane region" description="Helical" evidence="7">
    <location>
        <begin position="251"/>
        <end position="274"/>
    </location>
</feature>
<dbReference type="HOGENOM" id="CLU_016047_1_0_9"/>
<keyword evidence="3" id="KW-1003">Cell membrane</keyword>
<dbReference type="STRING" id="357809.Cphy_1120"/>
<evidence type="ECO:0000256" key="6">
    <source>
        <dbReference type="ARBA" id="ARBA00023136"/>
    </source>
</evidence>
<evidence type="ECO:0000256" key="2">
    <source>
        <dbReference type="ARBA" id="ARBA00022448"/>
    </source>
</evidence>
<dbReference type="KEGG" id="cpy:Cphy_1120"/>
<feature type="transmembrane region" description="Helical" evidence="7">
    <location>
        <begin position="142"/>
        <end position="162"/>
    </location>
</feature>
<keyword evidence="4 7" id="KW-0812">Transmembrane</keyword>
<feature type="domain" description="ABC transmembrane type-1" evidence="8">
    <location>
        <begin position="75"/>
        <end position="271"/>
    </location>
</feature>
<dbReference type="InterPro" id="IPR035906">
    <property type="entry name" value="MetI-like_sf"/>
</dbReference>
<dbReference type="CDD" id="cd06261">
    <property type="entry name" value="TM_PBP2"/>
    <property type="match status" value="1"/>
</dbReference>
<dbReference type="InterPro" id="IPR000515">
    <property type="entry name" value="MetI-like"/>
</dbReference>
<reference evidence="10" key="1">
    <citation type="submission" date="2007-11" db="EMBL/GenBank/DDBJ databases">
        <title>Complete genome sequence of Clostridium phytofermentans ISDg.</title>
        <authorList>
            <person name="Leschine S.B."/>
            <person name="Warnick T.A."/>
            <person name="Blanchard J.L."/>
            <person name="Schnell D.J."/>
            <person name="Petit E.L."/>
            <person name="LaTouf W.G."/>
            <person name="Copeland A."/>
            <person name="Lucas S."/>
            <person name="Lapidus A."/>
            <person name="Barry K."/>
            <person name="Glavina del Rio T."/>
            <person name="Dalin E."/>
            <person name="Tice H."/>
            <person name="Pitluck S."/>
            <person name="Kiss H."/>
            <person name="Brettin T."/>
            <person name="Bruce D."/>
            <person name="Detter J.C."/>
            <person name="Han C."/>
            <person name="Kuske C."/>
            <person name="Schmutz J."/>
            <person name="Larimer F."/>
            <person name="Land M."/>
            <person name="Hauser L."/>
            <person name="Kyrpides N."/>
            <person name="Kim E.A."/>
            <person name="Richardson P."/>
        </authorList>
    </citation>
    <scope>NUCLEOTIDE SEQUENCE [LARGE SCALE GENOMIC DNA]</scope>
    <source>
        <strain evidence="10">ATCC 700394 / DSM 18823 / ISDg</strain>
    </source>
</reference>
<keyword evidence="2" id="KW-0813">Transport</keyword>
<evidence type="ECO:0000256" key="4">
    <source>
        <dbReference type="ARBA" id="ARBA00022692"/>
    </source>
</evidence>
<evidence type="ECO:0000256" key="3">
    <source>
        <dbReference type="ARBA" id="ARBA00022475"/>
    </source>
</evidence>
<gene>
    <name evidence="9" type="ordered locus">Cphy_1120</name>
</gene>
<evidence type="ECO:0000256" key="7">
    <source>
        <dbReference type="SAM" id="Phobius"/>
    </source>
</evidence>
<evidence type="ECO:0000256" key="1">
    <source>
        <dbReference type="ARBA" id="ARBA00004651"/>
    </source>
</evidence>
<sequence precursor="true">MKKYRTKGNIIFDAIIYIIMIFVLLVCLVPFIYMLAVSLSDPKAIVNNKVSLIPIGINFEAYKQIFRYPNFFRAYGNTIFYTGVGTLISLIMTTLFAYPLSKPNLWGQKIAMKIVVFSMFFSGGLIPNYLLISNLGLTGTRFAMLLPFAISQFNLIILINFFKSLPSEIEEAALIDGLSYFGVLRKIIVPLSKAALATVGLYTAVFFWNDWFNGLIYLDTKQYPVMLFLRNIVNGTTMVGDAAGSADKATIAISIKSAVIITSTLPIIILYPFLQKYFVKGLTVGSVKG</sequence>
<keyword evidence="5 7" id="KW-1133">Transmembrane helix</keyword>
<organism evidence="9 10">
    <name type="scientific">Lachnoclostridium phytofermentans (strain ATCC 700394 / DSM 18823 / ISDg)</name>
    <name type="common">Clostridium phytofermentans</name>
    <dbReference type="NCBI Taxonomy" id="357809"/>
    <lineage>
        <taxon>Bacteria</taxon>
        <taxon>Bacillati</taxon>
        <taxon>Bacillota</taxon>
        <taxon>Clostridia</taxon>
        <taxon>Lachnospirales</taxon>
        <taxon>Lachnospiraceae</taxon>
    </lineage>
</organism>
<dbReference type="GO" id="GO:0055085">
    <property type="term" value="P:transmembrane transport"/>
    <property type="evidence" value="ECO:0007669"/>
    <property type="project" value="InterPro"/>
</dbReference>
<proteinExistence type="predicted"/>